<proteinExistence type="predicted"/>
<dbReference type="CDD" id="cd00038">
    <property type="entry name" value="CAP_ED"/>
    <property type="match status" value="1"/>
</dbReference>
<keyword evidence="2" id="KW-0813">Transport</keyword>
<comment type="caution">
    <text evidence="13">The sequence shown here is derived from an EMBL/GenBank/DDBJ whole genome shotgun (WGS) entry which is preliminary data.</text>
</comment>
<feature type="transmembrane region" description="Helical" evidence="11">
    <location>
        <begin position="32"/>
        <end position="51"/>
    </location>
</feature>
<keyword evidence="7" id="KW-0406">Ion transport</keyword>
<dbReference type="InterPro" id="IPR014710">
    <property type="entry name" value="RmlC-like_jellyroll"/>
</dbReference>
<evidence type="ECO:0000256" key="7">
    <source>
        <dbReference type="ARBA" id="ARBA00023065"/>
    </source>
</evidence>
<keyword evidence="6" id="KW-0915">Sodium</keyword>
<feature type="transmembrane region" description="Helical" evidence="11">
    <location>
        <begin position="321"/>
        <end position="345"/>
    </location>
</feature>
<dbReference type="GO" id="GO:0051453">
    <property type="term" value="P:regulation of intracellular pH"/>
    <property type="evidence" value="ECO:0007669"/>
    <property type="project" value="TreeGrafter"/>
</dbReference>
<evidence type="ECO:0000256" key="6">
    <source>
        <dbReference type="ARBA" id="ARBA00023053"/>
    </source>
</evidence>
<evidence type="ECO:0000256" key="9">
    <source>
        <dbReference type="ARBA" id="ARBA00023201"/>
    </source>
</evidence>
<comment type="subcellular location">
    <subcellularLocation>
        <location evidence="1">Cell membrane</location>
        <topology evidence="1">Multi-pass membrane protein</topology>
    </subcellularLocation>
</comment>
<organism evidence="13 14">
    <name type="scientific">Azospirillum brasilense</name>
    <dbReference type="NCBI Taxonomy" id="192"/>
    <lineage>
        <taxon>Bacteria</taxon>
        <taxon>Pseudomonadati</taxon>
        <taxon>Pseudomonadota</taxon>
        <taxon>Alphaproteobacteria</taxon>
        <taxon>Rhodospirillales</taxon>
        <taxon>Azospirillaceae</taxon>
        <taxon>Azospirillum</taxon>
    </lineage>
</organism>
<evidence type="ECO:0000256" key="5">
    <source>
        <dbReference type="ARBA" id="ARBA00022989"/>
    </source>
</evidence>
<reference evidence="13 14" key="1">
    <citation type="submission" date="2017-07" db="EMBL/GenBank/DDBJ databases">
        <title>Whole genome sequence of Azospirillum brasilense 2A1, a potential biofertilizer strain.</title>
        <authorList>
            <person name="Fontana C.A."/>
            <person name="Toffoli L.M."/>
            <person name="Salazar S.M."/>
            <person name="Puglisi E."/>
            <person name="Pedraza R."/>
            <person name="Bassi D."/>
            <person name="Cocconcelli P.S."/>
        </authorList>
    </citation>
    <scope>NUCLEOTIDE SEQUENCE [LARGE SCALE GENOMIC DNA]</scope>
    <source>
        <strain evidence="13 14">2A1</strain>
        <plasmid evidence="13">unnamed</plasmid>
    </source>
</reference>
<feature type="transmembrane region" description="Helical" evidence="11">
    <location>
        <begin position="357"/>
        <end position="379"/>
    </location>
</feature>
<feature type="transmembrane region" description="Helical" evidence="11">
    <location>
        <begin position="71"/>
        <end position="92"/>
    </location>
</feature>
<evidence type="ECO:0000313" key="13">
    <source>
        <dbReference type="EMBL" id="OYD85098.1"/>
    </source>
</evidence>
<feature type="compositionally biased region" description="Low complexity" evidence="10">
    <location>
        <begin position="867"/>
        <end position="882"/>
    </location>
</feature>
<dbReference type="InterPro" id="IPR006153">
    <property type="entry name" value="Cation/H_exchanger_TM"/>
</dbReference>
<keyword evidence="13" id="KW-0614">Plasmid</keyword>
<geneLocation type="plasmid" evidence="13">
    <name>unnamed</name>
</geneLocation>
<dbReference type="Pfam" id="PF00027">
    <property type="entry name" value="cNMP_binding"/>
    <property type="match status" value="1"/>
</dbReference>
<evidence type="ECO:0000256" key="1">
    <source>
        <dbReference type="ARBA" id="ARBA00004651"/>
    </source>
</evidence>
<dbReference type="Proteomes" id="UP000215367">
    <property type="component" value="Unassembled WGS sequence"/>
</dbReference>
<dbReference type="InterPro" id="IPR018488">
    <property type="entry name" value="cNMP-bd_CS"/>
</dbReference>
<dbReference type="PROSITE" id="PS00888">
    <property type="entry name" value="CNMP_BINDING_1"/>
    <property type="match status" value="1"/>
</dbReference>
<evidence type="ECO:0000256" key="11">
    <source>
        <dbReference type="SAM" id="Phobius"/>
    </source>
</evidence>
<evidence type="ECO:0000256" key="10">
    <source>
        <dbReference type="SAM" id="MobiDB-lite"/>
    </source>
</evidence>
<dbReference type="InterPro" id="IPR018490">
    <property type="entry name" value="cNMP-bd_dom_sf"/>
</dbReference>
<dbReference type="InterPro" id="IPR018422">
    <property type="entry name" value="Cation/H_exchanger_CPA1"/>
</dbReference>
<keyword evidence="4 11" id="KW-0812">Transmembrane</keyword>
<keyword evidence="3" id="KW-1003">Cell membrane</keyword>
<evidence type="ECO:0000256" key="4">
    <source>
        <dbReference type="ARBA" id="ARBA00022692"/>
    </source>
</evidence>
<dbReference type="PANTHER" id="PTHR10110">
    <property type="entry name" value="SODIUM/HYDROGEN EXCHANGER"/>
    <property type="match status" value="1"/>
</dbReference>
<dbReference type="SUPFAM" id="SSF51206">
    <property type="entry name" value="cAMP-binding domain-like"/>
    <property type="match status" value="1"/>
</dbReference>
<dbReference type="SMART" id="SM00100">
    <property type="entry name" value="cNMP"/>
    <property type="match status" value="1"/>
</dbReference>
<gene>
    <name evidence="13" type="ORF">CHT98_06690</name>
</gene>
<dbReference type="GO" id="GO:0015385">
    <property type="term" value="F:sodium:proton antiporter activity"/>
    <property type="evidence" value="ECO:0007669"/>
    <property type="project" value="InterPro"/>
</dbReference>
<evidence type="ECO:0000313" key="14">
    <source>
        <dbReference type="Proteomes" id="UP000215367"/>
    </source>
</evidence>
<evidence type="ECO:0000259" key="12">
    <source>
        <dbReference type="PROSITE" id="PS50042"/>
    </source>
</evidence>
<dbReference type="Gene3D" id="2.60.120.10">
    <property type="entry name" value="Jelly Rolls"/>
    <property type="match status" value="1"/>
</dbReference>
<dbReference type="GO" id="GO:0015386">
    <property type="term" value="F:potassium:proton antiporter activity"/>
    <property type="evidence" value="ECO:0007669"/>
    <property type="project" value="TreeGrafter"/>
</dbReference>
<dbReference type="PANTHER" id="PTHR10110:SF86">
    <property type="entry name" value="SODIUM_HYDROGEN EXCHANGER 7"/>
    <property type="match status" value="1"/>
</dbReference>
<keyword evidence="8 11" id="KW-0472">Membrane</keyword>
<feature type="transmembrane region" description="Helical" evidence="11">
    <location>
        <begin position="294"/>
        <end position="315"/>
    </location>
</feature>
<sequence>MHVIVIYVLAVSGLLALVSLLPPLAARLRVPYTVLLAAVGVALGLAIQTFAGQGGTGPFHDFLNSLAEMDISSEVLIYVFLPVLLFETALAVDVRRLFDDVWPILLMAVVAVFVCTFAVGYALTLFTSMGLVACLLLGAIVATTDPAAVVSIFRDLGAPRRLTMLVEGESLLNDAAAIALFTLLLGMLTRNAHGGATEAAMEFLRDFAGGVLTGYVCGRVVCMIVEPVRDQPMAEITLTVALAYLSYVLAEHYVGASGVVAVVTAALVVGSVGRTRISPATWGALEHVWKQLGFWANSLIFLMTALLVPRLLGGIGWSDVGLVLVVVGAATVSRALVLFGLLPLLSGAGLAQRVSHAYKAVILWGGLRGAVSLTLALAVTENGRVPDRVQGFVAVLVTGFVFYTLFINGTTLRAVINLLGLNKLSPVEHAMRNRALALSLAGVRERVEDLAHRYEVDEQAVGSTVSRYTDRLDAIVRERSTEAPLNNEDRVTIGLVILVNREEELYYEHFREGILSRGVAELLNRRTGRLLDAVKTQGRAGYRAFEEPFISFTPWMRVASLLHRRLGIHAPLARRLAFRFEILLGVRTVQRELLEFINDKVGQVLGTDVACELEGILTVRLAMVEQALAALKLQYPDYALLLQSRYVSRAALRLEEADYRALFAESIISQEILSDLQRDLDDRRRALDALPKLDLRLDLMDLVGRVPLFEGLEGDRLRGIATLLKPRLVLPGETIVRRGERGDAMFFIASGAVEVLVPGLDEPVQLGTGDVFGEMALLTRQRRNADVRAMGYCQLLVLDVRDFHRLVKKDASLRAHLQSVAEARRNPPPKPLEEAVGEAVTPVVETPVVEVPKPDLSGVAPAPDAPPLAAEASTAEGAQARG</sequence>
<evidence type="ECO:0000256" key="8">
    <source>
        <dbReference type="ARBA" id="ARBA00023136"/>
    </source>
</evidence>
<dbReference type="GO" id="GO:0005886">
    <property type="term" value="C:plasma membrane"/>
    <property type="evidence" value="ECO:0007669"/>
    <property type="project" value="UniProtKB-SubCell"/>
</dbReference>
<accession>A0A235HH09</accession>
<feature type="transmembrane region" description="Helical" evidence="11">
    <location>
        <begin position="6"/>
        <end position="25"/>
    </location>
</feature>
<evidence type="ECO:0000256" key="3">
    <source>
        <dbReference type="ARBA" id="ARBA00022475"/>
    </source>
</evidence>
<feature type="transmembrane region" description="Helical" evidence="11">
    <location>
        <begin position="104"/>
        <end position="123"/>
    </location>
</feature>
<feature type="transmembrane region" description="Helical" evidence="11">
    <location>
        <begin position="256"/>
        <end position="273"/>
    </location>
</feature>
<dbReference type="Pfam" id="PF00999">
    <property type="entry name" value="Na_H_Exchanger"/>
    <property type="match status" value="1"/>
</dbReference>
<feature type="transmembrane region" description="Helical" evidence="11">
    <location>
        <begin position="129"/>
        <end position="150"/>
    </location>
</feature>
<protein>
    <submittedName>
        <fullName evidence="13">Sodium:proton antiporter</fullName>
    </submittedName>
</protein>
<dbReference type="EMBL" id="NOWT01000004">
    <property type="protein sequence ID" value="OYD85098.1"/>
    <property type="molecule type" value="Genomic_DNA"/>
</dbReference>
<dbReference type="GO" id="GO:0098719">
    <property type="term" value="P:sodium ion import across plasma membrane"/>
    <property type="evidence" value="ECO:0007669"/>
    <property type="project" value="TreeGrafter"/>
</dbReference>
<dbReference type="RefSeq" id="WP_094302474.1">
    <property type="nucleotide sequence ID" value="NZ_NOWT01000004.1"/>
</dbReference>
<feature type="domain" description="Cyclic nucleotide-binding" evidence="12">
    <location>
        <begin position="708"/>
        <end position="814"/>
    </location>
</feature>
<dbReference type="PROSITE" id="PS50042">
    <property type="entry name" value="CNMP_BINDING_3"/>
    <property type="match status" value="1"/>
</dbReference>
<feature type="transmembrane region" description="Helical" evidence="11">
    <location>
        <begin position="391"/>
        <end position="416"/>
    </location>
</feature>
<feature type="region of interest" description="Disordered" evidence="10">
    <location>
        <begin position="853"/>
        <end position="882"/>
    </location>
</feature>
<dbReference type="InterPro" id="IPR000595">
    <property type="entry name" value="cNMP-bd_dom"/>
</dbReference>
<keyword evidence="5 11" id="KW-1133">Transmembrane helix</keyword>
<evidence type="ECO:0000256" key="2">
    <source>
        <dbReference type="ARBA" id="ARBA00022448"/>
    </source>
</evidence>
<dbReference type="AlphaFoldDB" id="A0A235HH09"/>
<dbReference type="Gene3D" id="6.10.140.1330">
    <property type="match status" value="1"/>
</dbReference>
<name>A0A235HH09_AZOBR</name>
<keyword evidence="9" id="KW-0739">Sodium transport</keyword>